<evidence type="ECO:0000313" key="3">
    <source>
        <dbReference type="Proteomes" id="UP001221413"/>
    </source>
</evidence>
<evidence type="ECO:0000313" key="2">
    <source>
        <dbReference type="EMBL" id="KAJ6264822.1"/>
    </source>
</evidence>
<keyword evidence="1" id="KW-0812">Transmembrane</keyword>
<reference evidence="2" key="1">
    <citation type="submission" date="2023-01" db="EMBL/GenBank/DDBJ databases">
        <title>The chitinases involved in constricting ring structure development in the nematode-trapping fungus Drechslerella dactyloides.</title>
        <authorList>
            <person name="Wang R."/>
            <person name="Zhang L."/>
            <person name="Tang P."/>
            <person name="Li S."/>
            <person name="Liang L."/>
        </authorList>
    </citation>
    <scope>NUCLEOTIDE SEQUENCE</scope>
    <source>
        <strain evidence="2">YMF1.00031</strain>
    </source>
</reference>
<keyword evidence="1" id="KW-0472">Membrane</keyword>
<dbReference type="EMBL" id="JAQGDS010000001">
    <property type="protein sequence ID" value="KAJ6264822.1"/>
    <property type="molecule type" value="Genomic_DNA"/>
</dbReference>
<proteinExistence type="predicted"/>
<comment type="caution">
    <text evidence="2">The sequence shown here is derived from an EMBL/GenBank/DDBJ whole genome shotgun (WGS) entry which is preliminary data.</text>
</comment>
<feature type="transmembrane region" description="Helical" evidence="1">
    <location>
        <begin position="60"/>
        <end position="93"/>
    </location>
</feature>
<dbReference type="Proteomes" id="UP001221413">
    <property type="component" value="Unassembled WGS sequence"/>
</dbReference>
<protein>
    <submittedName>
        <fullName evidence="2">Uncharacterized protein</fullName>
    </submittedName>
</protein>
<sequence length="207" mass="21705">MIAHSKMAVAALAAVCLAPLRVLLAVVLFAVSPVTASAGLLARLAVSLLNLPVLLARKLAVLYIYLGTASLVGICVAGGFYLFYASLAAALGLNRRPPSHSRPLASTGVVSNKQTPPRAKVADVRSTATSTPSFSIPGDSSRWLAGRAGLGMGAIDVLAAASISPTSSLSPGLAARQRIFPILEEEDEHEDDVVRRRRKGRTLMPRR</sequence>
<keyword evidence="1" id="KW-1133">Transmembrane helix</keyword>
<name>A0AAD6J8F0_DREDA</name>
<dbReference type="AlphaFoldDB" id="A0AAD6J8F0"/>
<evidence type="ECO:0000256" key="1">
    <source>
        <dbReference type="SAM" id="Phobius"/>
    </source>
</evidence>
<accession>A0AAD6J8F0</accession>
<organism evidence="2 3">
    <name type="scientific">Drechslerella dactyloides</name>
    <name type="common">Nematode-trapping fungus</name>
    <name type="synonym">Arthrobotrys dactyloides</name>
    <dbReference type="NCBI Taxonomy" id="74499"/>
    <lineage>
        <taxon>Eukaryota</taxon>
        <taxon>Fungi</taxon>
        <taxon>Dikarya</taxon>
        <taxon>Ascomycota</taxon>
        <taxon>Pezizomycotina</taxon>
        <taxon>Orbiliomycetes</taxon>
        <taxon>Orbiliales</taxon>
        <taxon>Orbiliaceae</taxon>
        <taxon>Drechslerella</taxon>
    </lineage>
</organism>
<keyword evidence="3" id="KW-1185">Reference proteome</keyword>
<gene>
    <name evidence="2" type="ORF">Dda_0974</name>
</gene>